<evidence type="ECO:0000256" key="5">
    <source>
        <dbReference type="ARBA" id="ARBA00022919"/>
    </source>
</evidence>
<comment type="subcellular location">
    <subcellularLocation>
        <location evidence="1">Membrane</location>
        <topology evidence="1">Multi-pass membrane protein</topology>
    </subcellularLocation>
</comment>
<dbReference type="GO" id="GO:0033188">
    <property type="term" value="F:sphingomyelin synthase activity"/>
    <property type="evidence" value="ECO:0007669"/>
    <property type="project" value="TreeGrafter"/>
</dbReference>
<keyword evidence="4 10" id="KW-0812">Transmembrane</keyword>
<organism evidence="12 13">
    <name type="scientific">Catenaria anguillulae PL171</name>
    <dbReference type="NCBI Taxonomy" id="765915"/>
    <lineage>
        <taxon>Eukaryota</taxon>
        <taxon>Fungi</taxon>
        <taxon>Fungi incertae sedis</taxon>
        <taxon>Blastocladiomycota</taxon>
        <taxon>Blastocladiomycetes</taxon>
        <taxon>Blastocladiales</taxon>
        <taxon>Catenariaceae</taxon>
        <taxon>Catenaria</taxon>
    </lineage>
</organism>
<evidence type="ECO:0000256" key="8">
    <source>
        <dbReference type="ARBA" id="ARBA00023136"/>
    </source>
</evidence>
<dbReference type="EMBL" id="MCFL01000016">
    <property type="protein sequence ID" value="ORZ36563.1"/>
    <property type="molecule type" value="Genomic_DNA"/>
</dbReference>
<evidence type="ECO:0000256" key="6">
    <source>
        <dbReference type="ARBA" id="ARBA00022989"/>
    </source>
</evidence>
<accession>A0A1Y2HS61</accession>
<keyword evidence="13" id="KW-1185">Reference proteome</keyword>
<feature type="transmembrane region" description="Helical" evidence="10">
    <location>
        <begin position="382"/>
        <end position="401"/>
    </location>
</feature>
<feature type="domain" description="Sphingomyelin synthase-like" evidence="11">
    <location>
        <begin position="329"/>
        <end position="399"/>
    </location>
</feature>
<dbReference type="InterPro" id="IPR025749">
    <property type="entry name" value="Sphingomyelin_synth-like_dom"/>
</dbReference>
<evidence type="ECO:0000259" key="11">
    <source>
        <dbReference type="Pfam" id="PF14360"/>
    </source>
</evidence>
<keyword evidence="5" id="KW-0746">Sphingolipid metabolism</keyword>
<feature type="transmembrane region" description="Helical" evidence="10">
    <location>
        <begin position="187"/>
        <end position="211"/>
    </location>
</feature>
<name>A0A1Y2HS61_9FUNG</name>
<evidence type="ECO:0000256" key="7">
    <source>
        <dbReference type="ARBA" id="ARBA00023098"/>
    </source>
</evidence>
<dbReference type="Pfam" id="PF14360">
    <property type="entry name" value="PAP2_C"/>
    <property type="match status" value="1"/>
</dbReference>
<dbReference type="GO" id="GO:0000139">
    <property type="term" value="C:Golgi membrane"/>
    <property type="evidence" value="ECO:0007669"/>
    <property type="project" value="TreeGrafter"/>
</dbReference>
<evidence type="ECO:0000256" key="4">
    <source>
        <dbReference type="ARBA" id="ARBA00022692"/>
    </source>
</evidence>
<keyword evidence="3" id="KW-0808">Transferase</keyword>
<evidence type="ECO:0000256" key="1">
    <source>
        <dbReference type="ARBA" id="ARBA00004141"/>
    </source>
</evidence>
<evidence type="ECO:0000256" key="2">
    <source>
        <dbReference type="ARBA" id="ARBA00005441"/>
    </source>
</evidence>
<protein>
    <recommendedName>
        <fullName evidence="11">Sphingomyelin synthase-like domain-containing protein</fullName>
    </recommendedName>
</protein>
<evidence type="ECO:0000256" key="9">
    <source>
        <dbReference type="SAM" id="MobiDB-lite"/>
    </source>
</evidence>
<dbReference type="Proteomes" id="UP000193411">
    <property type="component" value="Unassembled WGS sequence"/>
</dbReference>
<feature type="compositionally biased region" description="Polar residues" evidence="9">
    <location>
        <begin position="94"/>
        <end position="107"/>
    </location>
</feature>
<proteinExistence type="inferred from homology"/>
<feature type="compositionally biased region" description="Basic and acidic residues" evidence="9">
    <location>
        <begin position="62"/>
        <end position="76"/>
    </location>
</feature>
<dbReference type="PANTHER" id="PTHR21290">
    <property type="entry name" value="SPHINGOMYELIN SYNTHETASE"/>
    <property type="match status" value="1"/>
</dbReference>
<keyword evidence="6 10" id="KW-1133">Transmembrane helix</keyword>
<dbReference type="STRING" id="765915.A0A1Y2HS61"/>
<gene>
    <name evidence="12" type="ORF">BCR44DRAFT_1067688</name>
</gene>
<feature type="compositionally biased region" description="Pro residues" evidence="9">
    <location>
        <begin position="1"/>
        <end position="18"/>
    </location>
</feature>
<keyword evidence="7" id="KW-0443">Lipid metabolism</keyword>
<evidence type="ECO:0000313" key="13">
    <source>
        <dbReference type="Proteomes" id="UP000193411"/>
    </source>
</evidence>
<dbReference type="GO" id="GO:0047493">
    <property type="term" value="F:ceramide cholinephosphotransferase activity"/>
    <property type="evidence" value="ECO:0007669"/>
    <property type="project" value="TreeGrafter"/>
</dbReference>
<comment type="similarity">
    <text evidence="2">Belongs to the sphingomyelin synthase family.</text>
</comment>
<dbReference type="GO" id="GO:0046513">
    <property type="term" value="P:ceramide biosynthetic process"/>
    <property type="evidence" value="ECO:0007669"/>
    <property type="project" value="TreeGrafter"/>
</dbReference>
<evidence type="ECO:0000256" key="3">
    <source>
        <dbReference type="ARBA" id="ARBA00022679"/>
    </source>
</evidence>
<feature type="transmembrane region" description="Helical" evidence="10">
    <location>
        <begin position="356"/>
        <end position="375"/>
    </location>
</feature>
<dbReference type="OrthoDB" id="422827at2759"/>
<dbReference type="GO" id="GO:0005789">
    <property type="term" value="C:endoplasmic reticulum membrane"/>
    <property type="evidence" value="ECO:0007669"/>
    <property type="project" value="TreeGrafter"/>
</dbReference>
<keyword evidence="8 10" id="KW-0472">Membrane</keyword>
<comment type="caution">
    <text evidence="12">The sequence shown here is derived from an EMBL/GenBank/DDBJ whole genome shotgun (WGS) entry which is preliminary data.</text>
</comment>
<dbReference type="PANTHER" id="PTHR21290:SF25">
    <property type="entry name" value="SPHINGOMYELIN SYNTHASE-RELATED PROTEIN 1"/>
    <property type="match status" value="1"/>
</dbReference>
<dbReference type="GO" id="GO:0005886">
    <property type="term" value="C:plasma membrane"/>
    <property type="evidence" value="ECO:0007669"/>
    <property type="project" value="TreeGrafter"/>
</dbReference>
<feature type="compositionally biased region" description="Low complexity" evidence="9">
    <location>
        <begin position="19"/>
        <end position="28"/>
    </location>
</feature>
<feature type="region of interest" description="Disordered" evidence="9">
    <location>
        <begin position="1"/>
        <end position="127"/>
    </location>
</feature>
<dbReference type="InterPro" id="IPR045221">
    <property type="entry name" value="Sphingomyelin_synth-like"/>
</dbReference>
<evidence type="ECO:0000256" key="10">
    <source>
        <dbReference type="SAM" id="Phobius"/>
    </source>
</evidence>
<reference evidence="12 13" key="1">
    <citation type="submission" date="2016-07" db="EMBL/GenBank/DDBJ databases">
        <title>Pervasive Adenine N6-methylation of Active Genes in Fungi.</title>
        <authorList>
            <consortium name="DOE Joint Genome Institute"/>
            <person name="Mondo S.J."/>
            <person name="Dannebaum R.O."/>
            <person name="Kuo R.C."/>
            <person name="Labutti K."/>
            <person name="Haridas S."/>
            <person name="Kuo A."/>
            <person name="Salamov A."/>
            <person name="Ahrendt S.R."/>
            <person name="Lipzen A."/>
            <person name="Sullivan W."/>
            <person name="Andreopoulos W.B."/>
            <person name="Clum A."/>
            <person name="Lindquist E."/>
            <person name="Daum C."/>
            <person name="Ramamoorthy G.K."/>
            <person name="Gryganskyi A."/>
            <person name="Culley D."/>
            <person name="Magnuson J.K."/>
            <person name="James T.Y."/>
            <person name="O'Malley M.A."/>
            <person name="Stajich J.E."/>
            <person name="Spatafora J.W."/>
            <person name="Visel A."/>
            <person name="Grigoriev I.V."/>
        </authorList>
    </citation>
    <scope>NUCLEOTIDE SEQUENCE [LARGE SCALE GENOMIC DNA]</scope>
    <source>
        <strain evidence="12 13">PL171</strain>
    </source>
</reference>
<evidence type="ECO:0000313" key="12">
    <source>
        <dbReference type="EMBL" id="ORZ36563.1"/>
    </source>
</evidence>
<sequence>MHPPLSPPLRAPAGPPSATPSSGSGIAAQRQDRSHRPPLALALPLPPLPPVIGSGSACASDVDDHDHDHDHDHHVLLDASPHAPSLGHGHGRSDSGSCCNHLSTYTATRRRPEDHTTHAPPSSASSAASASISCASTTLLNRPPPPLPNPPLPVAFQSWFKHLRRSPLSTLSHTLSLWPLCRSRHDLALFALAWTYFSLCSYITCLANSTVDRYNPNNVVPIEQRTVLMDPGMQTLATAYATYVHGPRDVSDWFVRLCSVLMVTRAVLHRERAATVLRRACYVGGTLYLLRAQTVLMTVLPNPLLECESKPHANVWYDAYLLFTQQRASCGDVFFSGHSIIFMTNLNLWWVFGRNWAAKLAAMLTSIIAVISLLASSYHYSIDVWTACILCLTTFFLYQWTATGQIGHGTWWGP</sequence>
<dbReference type="AlphaFoldDB" id="A0A1Y2HS61"/>